<name>X1RIX5_9ZZZZ</name>
<dbReference type="EMBL" id="BARW01014842">
    <property type="protein sequence ID" value="GAI80573.1"/>
    <property type="molecule type" value="Genomic_DNA"/>
</dbReference>
<organism evidence="1">
    <name type="scientific">marine sediment metagenome</name>
    <dbReference type="NCBI Taxonomy" id="412755"/>
    <lineage>
        <taxon>unclassified sequences</taxon>
        <taxon>metagenomes</taxon>
        <taxon>ecological metagenomes</taxon>
    </lineage>
</organism>
<feature type="non-terminal residue" evidence="1">
    <location>
        <position position="294"/>
    </location>
</feature>
<protein>
    <submittedName>
        <fullName evidence="1">Uncharacterized protein</fullName>
    </submittedName>
</protein>
<accession>X1RIX5</accession>
<feature type="non-terminal residue" evidence="1">
    <location>
        <position position="1"/>
    </location>
</feature>
<sequence length="294" mass="32399">SGIEEMLENGQNTTAIKYKNMYNWAEIFIPTDISGNGQWVQMDVLFDGYGVGGNPWSSENYSITVITNFTEGFRSNQDALITATLSQYGAPLEGETITFIDLTTEDILGYATTDFNGNASITIPIDNNQVVGPHYIGASYNPQTFNYTSYDIYGNVQVQLTNTSPQSVNLSISTFTNIQGYVVDPLNNIRVRNAQIELVLLNKGTNTRVLPTFIPNFWVTGPNGDFDMGVDVDLLLSPGEYEVRVDFNSTFFDLINFSPFSLPLVSSSSSNRIDFNGNASITIPIDNNQVVGPH</sequence>
<proteinExistence type="predicted"/>
<gene>
    <name evidence="1" type="ORF">S12H4_26195</name>
</gene>
<evidence type="ECO:0000313" key="1">
    <source>
        <dbReference type="EMBL" id="GAI80573.1"/>
    </source>
</evidence>
<reference evidence="1" key="1">
    <citation type="journal article" date="2014" name="Front. Microbiol.">
        <title>High frequency of phylogenetically diverse reductive dehalogenase-homologous genes in deep subseafloor sedimentary metagenomes.</title>
        <authorList>
            <person name="Kawai M."/>
            <person name="Futagami T."/>
            <person name="Toyoda A."/>
            <person name="Takaki Y."/>
            <person name="Nishi S."/>
            <person name="Hori S."/>
            <person name="Arai W."/>
            <person name="Tsubouchi T."/>
            <person name="Morono Y."/>
            <person name="Uchiyama I."/>
            <person name="Ito T."/>
            <person name="Fujiyama A."/>
            <person name="Inagaki F."/>
            <person name="Takami H."/>
        </authorList>
    </citation>
    <scope>NUCLEOTIDE SEQUENCE</scope>
    <source>
        <strain evidence="1">Expedition CK06-06</strain>
    </source>
</reference>
<dbReference type="AlphaFoldDB" id="X1RIX5"/>
<comment type="caution">
    <text evidence="1">The sequence shown here is derived from an EMBL/GenBank/DDBJ whole genome shotgun (WGS) entry which is preliminary data.</text>
</comment>
<dbReference type="InterPro" id="IPR008964">
    <property type="entry name" value="Invasin/intimin_cell_adhesion"/>
</dbReference>
<dbReference type="SUPFAM" id="SSF49373">
    <property type="entry name" value="Invasin/intimin cell-adhesion fragments"/>
    <property type="match status" value="1"/>
</dbReference>